<protein>
    <recommendedName>
        <fullName evidence="4">N-terminal cleavage protein</fullName>
    </recommendedName>
</protein>
<feature type="transmembrane region" description="Helical" evidence="1">
    <location>
        <begin position="7"/>
        <end position="28"/>
    </location>
</feature>
<proteinExistence type="predicted"/>
<evidence type="ECO:0000256" key="1">
    <source>
        <dbReference type="SAM" id="Phobius"/>
    </source>
</evidence>
<dbReference type="AlphaFoldDB" id="A0A095X0E9"/>
<dbReference type="OrthoDB" id="10001411at2"/>
<sequence>MKKGFSLIELIISLAIISFLVLVLSNFFSFNINILNKSYKDENEYKEAYTAMAYIDKTIRMSHKIEAKRHFNSNFTGYIIGYGNPVSSYYFYTSDGFLYINRANALVSSPGKPIRICECGIIDLDYDPTSKIIKVKLTSRKGTYKFETAIYVGDKQ</sequence>
<keyword evidence="1" id="KW-1133">Transmembrane helix</keyword>
<evidence type="ECO:0008006" key="4">
    <source>
        <dbReference type="Google" id="ProtNLM"/>
    </source>
</evidence>
<reference evidence="2 3" key="1">
    <citation type="submission" date="2014-07" db="EMBL/GenBank/DDBJ databases">
        <authorList>
            <person name="McCorrison J."/>
            <person name="Sanka R."/>
            <person name="Torralba M."/>
            <person name="Gillis M."/>
            <person name="Haft D.H."/>
            <person name="Methe B."/>
            <person name="Sutton G."/>
            <person name="Nelson K.E."/>
        </authorList>
    </citation>
    <scope>NUCLEOTIDE SEQUENCE [LARGE SCALE GENOMIC DNA]</scope>
    <source>
        <strain evidence="2 3">S7-1-13</strain>
    </source>
</reference>
<name>A0A095X0E9_9FIRM</name>
<dbReference type="eggNOG" id="ENOG50347C5">
    <property type="taxonomic scope" value="Bacteria"/>
</dbReference>
<evidence type="ECO:0000313" key="2">
    <source>
        <dbReference type="EMBL" id="KGF03550.1"/>
    </source>
</evidence>
<gene>
    <name evidence="2" type="ORF">HMPREF1630_07030</name>
</gene>
<dbReference type="PROSITE" id="PS00409">
    <property type="entry name" value="PROKAR_NTER_METHYL"/>
    <property type="match status" value="1"/>
</dbReference>
<dbReference type="Proteomes" id="UP000029579">
    <property type="component" value="Unassembled WGS sequence"/>
</dbReference>
<dbReference type="EMBL" id="JRMW01000038">
    <property type="protein sequence ID" value="KGF03550.1"/>
    <property type="molecule type" value="Genomic_DNA"/>
</dbReference>
<comment type="caution">
    <text evidence="2">The sequence shown here is derived from an EMBL/GenBank/DDBJ whole genome shotgun (WGS) entry which is preliminary data.</text>
</comment>
<dbReference type="RefSeq" id="WP_037328300.1">
    <property type="nucleotide sequence ID" value="NZ_JRMW01000038.1"/>
</dbReference>
<dbReference type="Pfam" id="PF07963">
    <property type="entry name" value="N_methyl"/>
    <property type="match status" value="1"/>
</dbReference>
<dbReference type="NCBIfam" id="TIGR02532">
    <property type="entry name" value="IV_pilin_GFxxxE"/>
    <property type="match status" value="1"/>
</dbReference>
<accession>A0A095X0E9</accession>
<dbReference type="InterPro" id="IPR012902">
    <property type="entry name" value="N_methyl_site"/>
</dbReference>
<keyword evidence="1" id="KW-0812">Transmembrane</keyword>
<evidence type="ECO:0000313" key="3">
    <source>
        <dbReference type="Proteomes" id="UP000029579"/>
    </source>
</evidence>
<organism evidence="2 3">
    <name type="scientific">Anaerococcus lactolyticus S7-1-13</name>
    <dbReference type="NCBI Taxonomy" id="1284686"/>
    <lineage>
        <taxon>Bacteria</taxon>
        <taxon>Bacillati</taxon>
        <taxon>Bacillota</taxon>
        <taxon>Tissierellia</taxon>
        <taxon>Tissierellales</taxon>
        <taxon>Peptoniphilaceae</taxon>
        <taxon>Anaerococcus</taxon>
    </lineage>
</organism>
<keyword evidence="1" id="KW-0472">Membrane</keyword>